<dbReference type="Proteomes" id="UP001596409">
    <property type="component" value="Unassembled WGS sequence"/>
</dbReference>
<dbReference type="CDD" id="cd20302">
    <property type="entry name" value="cupin_DAD"/>
    <property type="match status" value="1"/>
</dbReference>
<evidence type="ECO:0000259" key="1">
    <source>
        <dbReference type="Pfam" id="PF12973"/>
    </source>
</evidence>
<dbReference type="EMBL" id="JBHSYM010000003">
    <property type="protein sequence ID" value="MFC7010458.1"/>
    <property type="molecule type" value="Genomic_DNA"/>
</dbReference>
<dbReference type="Gene3D" id="2.60.120.10">
    <property type="entry name" value="Jelly Rolls"/>
    <property type="match status" value="1"/>
</dbReference>
<keyword evidence="2" id="KW-0560">Oxidoreductase</keyword>
<name>A0ABW2DUV9_9ACTN</name>
<organism evidence="2 3">
    <name type="scientific">Streptomyces viridiviolaceus</name>
    <dbReference type="NCBI Taxonomy" id="68282"/>
    <lineage>
        <taxon>Bacteria</taxon>
        <taxon>Bacillati</taxon>
        <taxon>Actinomycetota</taxon>
        <taxon>Actinomycetes</taxon>
        <taxon>Kitasatosporales</taxon>
        <taxon>Streptomycetaceae</taxon>
        <taxon>Streptomyces</taxon>
    </lineage>
</organism>
<feature type="domain" description="ChrR-like cupin" evidence="1">
    <location>
        <begin position="29"/>
        <end position="121"/>
    </location>
</feature>
<dbReference type="SUPFAM" id="SSF51182">
    <property type="entry name" value="RmlC-like cupins"/>
    <property type="match status" value="1"/>
</dbReference>
<dbReference type="RefSeq" id="WP_189870783.1">
    <property type="nucleotide sequence ID" value="NZ_BMWA01000007.1"/>
</dbReference>
<proteinExistence type="predicted"/>
<dbReference type="Pfam" id="PF12973">
    <property type="entry name" value="Cupin_7"/>
    <property type="match status" value="1"/>
</dbReference>
<evidence type="ECO:0000313" key="2">
    <source>
        <dbReference type="EMBL" id="MFC7010458.1"/>
    </source>
</evidence>
<keyword evidence="3" id="KW-1185">Reference proteome</keyword>
<protein>
    <submittedName>
        <fullName evidence="2">2,4'-dihydroxyacetophenone dioxygenase family protein</fullName>
    </submittedName>
</protein>
<gene>
    <name evidence="2" type="ORF">ACFQMH_01810</name>
</gene>
<sequence length="182" mass="19984">MSDALTPTFAKTSSGGDLPLLSLPQTELLTLQTDELPVVETEPGLHLQLLRLDLEAGRWVVLVHLEPGTSVPIHYHTGTAEVFTLKGRWVYREYPDQAQTPGSYLFEPGGSVHTLHAPEDNTGNTVMLVSVDGANVNFTEDGRFHSILDAVAIKHWFQHFADEQGVKARYITTGAAGYTETE</sequence>
<dbReference type="InterPro" id="IPR025979">
    <property type="entry name" value="ChrR-like_cupin_dom"/>
</dbReference>
<evidence type="ECO:0000313" key="3">
    <source>
        <dbReference type="Proteomes" id="UP001596409"/>
    </source>
</evidence>
<dbReference type="GO" id="GO:0051213">
    <property type="term" value="F:dioxygenase activity"/>
    <property type="evidence" value="ECO:0007669"/>
    <property type="project" value="UniProtKB-KW"/>
</dbReference>
<dbReference type="InterPro" id="IPR014710">
    <property type="entry name" value="RmlC-like_jellyroll"/>
</dbReference>
<dbReference type="InterPro" id="IPR011051">
    <property type="entry name" value="RmlC_Cupin_sf"/>
</dbReference>
<keyword evidence="2" id="KW-0223">Dioxygenase</keyword>
<comment type="caution">
    <text evidence="2">The sequence shown here is derived from an EMBL/GenBank/DDBJ whole genome shotgun (WGS) entry which is preliminary data.</text>
</comment>
<accession>A0ABW2DUV9</accession>
<reference evidence="3" key="1">
    <citation type="journal article" date="2019" name="Int. J. Syst. Evol. Microbiol.">
        <title>The Global Catalogue of Microorganisms (GCM) 10K type strain sequencing project: providing services to taxonomists for standard genome sequencing and annotation.</title>
        <authorList>
            <consortium name="The Broad Institute Genomics Platform"/>
            <consortium name="The Broad Institute Genome Sequencing Center for Infectious Disease"/>
            <person name="Wu L."/>
            <person name="Ma J."/>
        </authorList>
    </citation>
    <scope>NUCLEOTIDE SEQUENCE [LARGE SCALE GENOMIC DNA]</scope>
    <source>
        <strain evidence="3">JCM 4855</strain>
    </source>
</reference>